<accession>A0A0A9EE31</accession>
<reference evidence="2" key="1">
    <citation type="submission" date="2014-09" db="EMBL/GenBank/DDBJ databases">
        <authorList>
            <person name="Magalhaes I.L.F."/>
            <person name="Oliveira U."/>
            <person name="Santos F.R."/>
            <person name="Vidigal T.H.D.A."/>
            <person name="Brescovit A.D."/>
            <person name="Santos A.J."/>
        </authorList>
    </citation>
    <scope>NUCLEOTIDE SEQUENCE</scope>
    <source>
        <tissue evidence="2">Shoot tissue taken approximately 20 cm above the soil surface</tissue>
    </source>
</reference>
<name>A0A0A9EE31_ARUDO</name>
<dbReference type="Gene3D" id="3.30.420.10">
    <property type="entry name" value="Ribonuclease H-like superfamily/Ribonuclease H"/>
    <property type="match status" value="1"/>
</dbReference>
<proteinExistence type="predicted"/>
<reference evidence="2" key="2">
    <citation type="journal article" date="2015" name="Data Brief">
        <title>Shoot transcriptome of the giant reed, Arundo donax.</title>
        <authorList>
            <person name="Barrero R.A."/>
            <person name="Guerrero F.D."/>
            <person name="Moolhuijzen P."/>
            <person name="Goolsby J.A."/>
            <person name="Tidwell J."/>
            <person name="Bellgard S.E."/>
            <person name="Bellgard M.I."/>
        </authorList>
    </citation>
    <scope>NUCLEOTIDE SEQUENCE</scope>
    <source>
        <tissue evidence="2">Shoot tissue taken approximately 20 cm above the soil surface</tissue>
    </source>
</reference>
<dbReference type="GO" id="GO:0004523">
    <property type="term" value="F:RNA-DNA hybrid ribonuclease activity"/>
    <property type="evidence" value="ECO:0007669"/>
    <property type="project" value="InterPro"/>
</dbReference>
<protein>
    <recommendedName>
        <fullName evidence="1">RNase H type-1 domain-containing protein</fullName>
    </recommendedName>
</protein>
<organism evidence="2">
    <name type="scientific">Arundo donax</name>
    <name type="common">Giant reed</name>
    <name type="synonym">Donax arundinaceus</name>
    <dbReference type="NCBI Taxonomy" id="35708"/>
    <lineage>
        <taxon>Eukaryota</taxon>
        <taxon>Viridiplantae</taxon>
        <taxon>Streptophyta</taxon>
        <taxon>Embryophyta</taxon>
        <taxon>Tracheophyta</taxon>
        <taxon>Spermatophyta</taxon>
        <taxon>Magnoliopsida</taxon>
        <taxon>Liliopsida</taxon>
        <taxon>Poales</taxon>
        <taxon>Poaceae</taxon>
        <taxon>PACMAD clade</taxon>
        <taxon>Arundinoideae</taxon>
        <taxon>Arundineae</taxon>
        <taxon>Arundo</taxon>
    </lineage>
</organism>
<dbReference type="PANTHER" id="PTHR47074">
    <property type="entry name" value="BNAC02G40300D PROTEIN"/>
    <property type="match status" value="1"/>
</dbReference>
<dbReference type="PANTHER" id="PTHR47074:SF11">
    <property type="entry name" value="REVERSE TRANSCRIPTASE-LIKE PROTEIN"/>
    <property type="match status" value="1"/>
</dbReference>
<dbReference type="InterPro" id="IPR002156">
    <property type="entry name" value="RNaseH_domain"/>
</dbReference>
<dbReference type="CDD" id="cd06222">
    <property type="entry name" value="RNase_H_like"/>
    <property type="match status" value="1"/>
</dbReference>
<evidence type="ECO:0000313" key="2">
    <source>
        <dbReference type="EMBL" id="JAD97268.1"/>
    </source>
</evidence>
<feature type="domain" description="RNase H type-1" evidence="1">
    <location>
        <begin position="2"/>
        <end position="77"/>
    </location>
</feature>
<dbReference type="Pfam" id="PF13456">
    <property type="entry name" value="RVT_3"/>
    <property type="match status" value="1"/>
</dbReference>
<dbReference type="InterPro" id="IPR044730">
    <property type="entry name" value="RNase_H-like_dom_plant"/>
</dbReference>
<dbReference type="GO" id="GO:0003676">
    <property type="term" value="F:nucleic acid binding"/>
    <property type="evidence" value="ECO:0007669"/>
    <property type="project" value="InterPro"/>
</dbReference>
<sequence length="92" mass="10057">MAALQGLNHATWLGMERVILETDASNLAMGLHSNEMDRAELSVLFRETRDRMLTDFSSCDVSVCPRNCNQVTDCLAAYGVSLGSDDSDEPST</sequence>
<dbReference type="AlphaFoldDB" id="A0A0A9EE31"/>
<dbReference type="InterPro" id="IPR036397">
    <property type="entry name" value="RNaseH_sf"/>
</dbReference>
<evidence type="ECO:0000259" key="1">
    <source>
        <dbReference type="Pfam" id="PF13456"/>
    </source>
</evidence>
<dbReference type="EMBL" id="GBRH01200627">
    <property type="protein sequence ID" value="JAD97268.1"/>
    <property type="molecule type" value="Transcribed_RNA"/>
</dbReference>
<dbReference type="InterPro" id="IPR052929">
    <property type="entry name" value="RNase_H-like_EbsB-rel"/>
</dbReference>